<reference evidence="1" key="1">
    <citation type="submission" date="2013-11" db="EMBL/GenBank/DDBJ databases">
        <title>Genome sequence of the fusiform rust pathogen reveals effectors for host alternation and coevolution with pine.</title>
        <authorList>
            <consortium name="DOE Joint Genome Institute"/>
            <person name="Smith K."/>
            <person name="Pendleton A."/>
            <person name="Kubisiak T."/>
            <person name="Anderson C."/>
            <person name="Salamov A."/>
            <person name="Aerts A."/>
            <person name="Riley R."/>
            <person name="Clum A."/>
            <person name="Lindquist E."/>
            <person name="Ence D."/>
            <person name="Campbell M."/>
            <person name="Kronenberg Z."/>
            <person name="Feau N."/>
            <person name="Dhillon B."/>
            <person name="Hamelin R."/>
            <person name="Burleigh J."/>
            <person name="Smith J."/>
            <person name="Yandell M."/>
            <person name="Nelson C."/>
            <person name="Grigoriev I."/>
            <person name="Davis J."/>
        </authorList>
    </citation>
    <scope>NUCLEOTIDE SEQUENCE</scope>
    <source>
        <strain evidence="1">G11</strain>
    </source>
</reference>
<sequence>FENLMRAFYYCRGEISYAESARTLILAIPTLSKHTVEVIYTSVVPLTCYRVLEYLKSYKDRHGLSSEAIREANGVTLQEAVRKDQQWITPTHCVGPPLEKNCWSKPGNNGKRRAFLCRMCGRSSTPLTSASNHS</sequence>
<keyword evidence="2" id="KW-1185">Reference proteome</keyword>
<dbReference type="AlphaFoldDB" id="A0A9P6T8I1"/>
<evidence type="ECO:0000313" key="1">
    <source>
        <dbReference type="EMBL" id="KAG0141518.1"/>
    </source>
</evidence>
<comment type="caution">
    <text evidence="1">The sequence shown here is derived from an EMBL/GenBank/DDBJ whole genome shotgun (WGS) entry which is preliminary data.</text>
</comment>
<dbReference type="Proteomes" id="UP000886653">
    <property type="component" value="Unassembled WGS sequence"/>
</dbReference>
<protein>
    <submittedName>
        <fullName evidence="1">Uncharacterized protein</fullName>
    </submittedName>
</protein>
<evidence type="ECO:0000313" key="2">
    <source>
        <dbReference type="Proteomes" id="UP000886653"/>
    </source>
</evidence>
<feature type="non-terminal residue" evidence="1">
    <location>
        <position position="1"/>
    </location>
</feature>
<gene>
    <name evidence="1" type="ORF">CROQUDRAFT_27716</name>
</gene>
<proteinExistence type="predicted"/>
<organism evidence="1 2">
    <name type="scientific">Cronartium quercuum f. sp. fusiforme G11</name>
    <dbReference type="NCBI Taxonomy" id="708437"/>
    <lineage>
        <taxon>Eukaryota</taxon>
        <taxon>Fungi</taxon>
        <taxon>Dikarya</taxon>
        <taxon>Basidiomycota</taxon>
        <taxon>Pucciniomycotina</taxon>
        <taxon>Pucciniomycetes</taxon>
        <taxon>Pucciniales</taxon>
        <taxon>Coleosporiaceae</taxon>
        <taxon>Cronartium</taxon>
    </lineage>
</organism>
<feature type="non-terminal residue" evidence="1">
    <location>
        <position position="134"/>
    </location>
</feature>
<name>A0A9P6T8I1_9BASI</name>
<dbReference type="EMBL" id="MU167383">
    <property type="protein sequence ID" value="KAG0141518.1"/>
    <property type="molecule type" value="Genomic_DNA"/>
</dbReference>
<accession>A0A9P6T8I1</accession>